<dbReference type="AlphaFoldDB" id="A0A329S5Z8"/>
<dbReference type="EMBL" id="MJFZ01000300">
    <property type="protein sequence ID" value="RAW31920.1"/>
    <property type="molecule type" value="Genomic_DNA"/>
</dbReference>
<keyword evidence="4" id="KW-1185">Reference proteome</keyword>
<evidence type="ECO:0008006" key="5">
    <source>
        <dbReference type="Google" id="ProtNLM"/>
    </source>
</evidence>
<reference evidence="1" key="2">
    <citation type="submission" date="2018-10" db="EMBL/GenBank/DDBJ databases">
        <title>Effector identification in a new, highly contiguous assembly of the strawberry crown rot pathogen Phytophthora cactorum.</title>
        <authorList>
            <person name="Armitage A.D."/>
            <person name="Nellist C.F."/>
            <person name="Bates H."/>
            <person name="Vickerstaff R.J."/>
            <person name="Harrison R.J."/>
        </authorList>
    </citation>
    <scope>NUCLEOTIDE SEQUENCE</scope>
    <source>
        <strain evidence="1">4032</strain>
        <strain evidence="2">P421</strain>
    </source>
</reference>
<gene>
    <name evidence="3" type="ORF">PC110_g11717</name>
    <name evidence="1" type="ORF">PC115_g8299</name>
    <name evidence="2" type="ORF">PC129_g2918</name>
</gene>
<protein>
    <recommendedName>
        <fullName evidence="5">ATP-dependent DNA helicase</fullName>
    </recommendedName>
</protein>
<proteinExistence type="predicted"/>
<evidence type="ECO:0000313" key="3">
    <source>
        <dbReference type="EMBL" id="RAW31920.1"/>
    </source>
</evidence>
<evidence type="ECO:0000313" key="2">
    <source>
        <dbReference type="EMBL" id="KAG3226490.1"/>
    </source>
</evidence>
<comment type="caution">
    <text evidence="3">The sequence shown here is derived from an EMBL/GenBank/DDBJ whole genome shotgun (WGS) entry which is preliminary data.</text>
</comment>
<dbReference type="Proteomes" id="UP000774804">
    <property type="component" value="Unassembled WGS sequence"/>
</dbReference>
<accession>A0A329S5Z8</accession>
<evidence type="ECO:0000313" key="4">
    <source>
        <dbReference type="Proteomes" id="UP000251314"/>
    </source>
</evidence>
<reference evidence="3 4" key="1">
    <citation type="submission" date="2018-01" db="EMBL/GenBank/DDBJ databases">
        <title>Draft genome of the strawberry crown rot pathogen Phytophthora cactorum.</title>
        <authorList>
            <person name="Armitage A.D."/>
            <person name="Lysoe E."/>
            <person name="Nellist C.F."/>
            <person name="Harrison R.J."/>
            <person name="Brurberg M.B."/>
        </authorList>
    </citation>
    <scope>NUCLEOTIDE SEQUENCE [LARGE SCALE GENOMIC DNA]</scope>
    <source>
        <strain evidence="3 4">10300</strain>
    </source>
</reference>
<dbReference type="EMBL" id="RCMV01000056">
    <property type="protein sequence ID" value="KAG3226490.1"/>
    <property type="molecule type" value="Genomic_DNA"/>
</dbReference>
<organism evidence="3 4">
    <name type="scientific">Phytophthora cactorum</name>
    <dbReference type="NCBI Taxonomy" id="29920"/>
    <lineage>
        <taxon>Eukaryota</taxon>
        <taxon>Sar</taxon>
        <taxon>Stramenopiles</taxon>
        <taxon>Oomycota</taxon>
        <taxon>Peronosporomycetes</taxon>
        <taxon>Peronosporales</taxon>
        <taxon>Peronosporaceae</taxon>
        <taxon>Phytophthora</taxon>
    </lineage>
</organism>
<sequence>MTPKNSDVLAINDMILEKLPGDAEEYRSVDCLDGDDELERQEHGNLYPPEFSTLYL</sequence>
<evidence type="ECO:0000313" key="1">
    <source>
        <dbReference type="EMBL" id="KAG2925310.1"/>
    </source>
</evidence>
<dbReference type="Proteomes" id="UP000251314">
    <property type="component" value="Unassembled WGS sequence"/>
</dbReference>
<name>A0A329S5Z8_9STRA</name>
<dbReference type="Proteomes" id="UP000760860">
    <property type="component" value="Unassembled WGS sequence"/>
</dbReference>
<dbReference type="OrthoDB" id="95750at2759"/>
<dbReference type="VEuPathDB" id="FungiDB:PC110_g11717"/>
<dbReference type="EMBL" id="RCMI01000213">
    <property type="protein sequence ID" value="KAG2925310.1"/>
    <property type="molecule type" value="Genomic_DNA"/>
</dbReference>